<protein>
    <submittedName>
        <fullName evidence="11">GTPase-activating protein skywalker isoform X2</fullName>
    </submittedName>
</protein>
<keyword evidence="10" id="KW-1185">Reference proteome</keyword>
<accession>A0ABM4BKV7</accession>
<dbReference type="PANTHER" id="PTHR23354">
    <property type="entry name" value="NUCLEOLAR PROTEIN 7/ESTROGEN RECEPTOR COACTIVATOR-RELATED"/>
    <property type="match status" value="1"/>
</dbReference>
<feature type="region of interest" description="Disordered" evidence="7">
    <location>
        <begin position="479"/>
        <end position="514"/>
    </location>
</feature>
<evidence type="ECO:0000256" key="3">
    <source>
        <dbReference type="ARBA" id="ARBA00023018"/>
    </source>
</evidence>
<dbReference type="Pfam" id="PF00566">
    <property type="entry name" value="RabGAP-TBC"/>
    <property type="match status" value="1"/>
</dbReference>
<reference evidence="11" key="1">
    <citation type="submission" date="2025-08" db="UniProtKB">
        <authorList>
            <consortium name="RefSeq"/>
        </authorList>
    </citation>
    <scope>IDENTIFICATION</scope>
</reference>
<dbReference type="Pfam" id="PF07534">
    <property type="entry name" value="TLD"/>
    <property type="match status" value="2"/>
</dbReference>
<evidence type="ECO:0000259" key="8">
    <source>
        <dbReference type="PROSITE" id="PS50086"/>
    </source>
</evidence>
<comment type="subcellular location">
    <subcellularLocation>
        <location evidence="1">Cytoplasmic vesicle membrane</location>
    </subcellularLocation>
    <subcellularLocation>
        <location evidence="2">Endomembrane system</location>
        <topology evidence="2">Peripheral membrane protein</topology>
    </subcellularLocation>
    <subcellularLocation>
        <location evidence="6">Synapse</location>
    </subcellularLocation>
</comment>
<dbReference type="InterPro" id="IPR035969">
    <property type="entry name" value="Rab-GAP_TBC_sf"/>
</dbReference>
<dbReference type="RefSeq" id="XP_065649651.1">
    <property type="nucleotide sequence ID" value="XM_065793579.1"/>
</dbReference>
<dbReference type="SMART" id="SM00164">
    <property type="entry name" value="TBC"/>
    <property type="match status" value="1"/>
</dbReference>
<dbReference type="Gene3D" id="1.10.472.80">
    <property type="entry name" value="Ypt/Rab-GAP domain of gyp1p, domain 3"/>
    <property type="match status" value="1"/>
</dbReference>
<feature type="domain" description="TLDc" evidence="9">
    <location>
        <begin position="354"/>
        <end position="739"/>
    </location>
</feature>
<dbReference type="PROSITE" id="PS50086">
    <property type="entry name" value="TBC_RABGAP"/>
    <property type="match status" value="1"/>
</dbReference>
<gene>
    <name evidence="11" type="primary">LOC101237758</name>
</gene>
<feature type="compositionally biased region" description="Polar residues" evidence="7">
    <location>
        <begin position="505"/>
        <end position="514"/>
    </location>
</feature>
<evidence type="ECO:0000256" key="1">
    <source>
        <dbReference type="ARBA" id="ARBA00004156"/>
    </source>
</evidence>
<evidence type="ECO:0000313" key="10">
    <source>
        <dbReference type="Proteomes" id="UP001652625"/>
    </source>
</evidence>
<evidence type="ECO:0000259" key="9">
    <source>
        <dbReference type="PROSITE" id="PS51886"/>
    </source>
</evidence>
<evidence type="ECO:0000313" key="11">
    <source>
        <dbReference type="RefSeq" id="XP_065649651.1"/>
    </source>
</evidence>
<dbReference type="GeneID" id="101237758"/>
<dbReference type="SMART" id="SM00584">
    <property type="entry name" value="TLDc"/>
    <property type="match status" value="1"/>
</dbReference>
<evidence type="ECO:0000256" key="6">
    <source>
        <dbReference type="ARBA" id="ARBA00034103"/>
    </source>
</evidence>
<feature type="domain" description="Rab-GAP TBC" evidence="8">
    <location>
        <begin position="61"/>
        <end position="244"/>
    </location>
</feature>
<keyword evidence="4" id="KW-0472">Membrane</keyword>
<proteinExistence type="predicted"/>
<evidence type="ECO:0000256" key="2">
    <source>
        <dbReference type="ARBA" id="ARBA00004184"/>
    </source>
</evidence>
<dbReference type="PANTHER" id="PTHR23354:SF122">
    <property type="entry name" value="GTPASE-ACTIVATING PROTEIN SKYWALKER"/>
    <property type="match status" value="1"/>
</dbReference>
<dbReference type="SUPFAM" id="SSF47923">
    <property type="entry name" value="Ypt/Rab-GAP domain of gyp1p"/>
    <property type="match status" value="1"/>
</dbReference>
<dbReference type="InterPro" id="IPR006571">
    <property type="entry name" value="TLDc_dom"/>
</dbReference>
<evidence type="ECO:0000256" key="5">
    <source>
        <dbReference type="ARBA" id="ARBA00023329"/>
    </source>
</evidence>
<dbReference type="Gene3D" id="1.10.8.270">
    <property type="entry name" value="putative rabgap domain of human tbc1 domain family member 14 like domains"/>
    <property type="match status" value="1"/>
</dbReference>
<dbReference type="PROSITE" id="PS51886">
    <property type="entry name" value="TLDC"/>
    <property type="match status" value="1"/>
</dbReference>
<evidence type="ECO:0000256" key="4">
    <source>
        <dbReference type="ARBA" id="ARBA00023136"/>
    </source>
</evidence>
<keyword evidence="3" id="KW-0770">Synapse</keyword>
<dbReference type="InterPro" id="IPR000195">
    <property type="entry name" value="Rab-GAP-TBC_dom"/>
</dbReference>
<organism evidence="10 11">
    <name type="scientific">Hydra vulgaris</name>
    <name type="common">Hydra</name>
    <name type="synonym">Hydra attenuata</name>
    <dbReference type="NCBI Taxonomy" id="6087"/>
    <lineage>
        <taxon>Eukaryota</taxon>
        <taxon>Metazoa</taxon>
        <taxon>Cnidaria</taxon>
        <taxon>Hydrozoa</taxon>
        <taxon>Hydroidolina</taxon>
        <taxon>Anthoathecata</taxon>
        <taxon>Aplanulata</taxon>
        <taxon>Hydridae</taxon>
        <taxon>Hydra</taxon>
    </lineage>
</organism>
<keyword evidence="5" id="KW-0968">Cytoplasmic vesicle</keyword>
<dbReference type="Proteomes" id="UP001652625">
    <property type="component" value="Chromosome 03"/>
</dbReference>
<sequence>MYDDILQNCVDNSAQHSVAILEQPELDLKENCILQNVLAKTSLHNITSKEYVKVKKIIRKNIAIKQRKQYWLLFSGGLEVLKNTPNLYKKTCDDLLGQSHFHYNLEKLATNSHFLTSAGCYSLCKILYVITNLNPNIVYCPMLEPIATVMLHFMNEEDTFACLTGILSKNVLDETKSENTATDCTMQDLLKLMDKKIFNRLESFLSPCIKGTKLVMFPSLKKMLFDRLSFANLVRVVDCFLIEGPKIFYRMGLYLLTLFHSYSLTFNQLMCFSPQDLVTTIVQFVQSLKIDPEVFVKDILKVKITSNQIAHLKSLNMKMCKAHALEFPGVIFTHQIVALDIREVSDIVEPFQVSVLSQWQKLCEWLPDRIQIKKPHLIFSTSSDGYNLKTLYLKCEEEEQTLLIIKTTEEEVIGAYLSSSLINRNFGKKANYFFGTGETFVFKLLPFAICYHWNMAETEHHISRYVFIKKQSLDSDDLSINKHSESSKQSLKRSLSHKYDETSRQRSLSRTFSTRSDDFSKRSFKRNLSNKSNKDEPLRHTLIQNLSNKFMHRGSHHDVFSVENKIQTGSTSCLQDGLIPLTASLPKNMHFGGDEYSSPLIAYDTLDTTDSINNKNNLKKIKNPANDKQEKDNAISAIAINQSRNIKSPQDSYVILDDETASQKQNEIEHVKKTGLAELFISCDNKQLVIGGGNGEAIMIDGDLLKGRSTWCQTFCNAPLISSKLGDFTIQRIDVFGFKEV</sequence>
<evidence type="ECO:0000256" key="7">
    <source>
        <dbReference type="SAM" id="MobiDB-lite"/>
    </source>
</evidence>
<name>A0ABM4BKV7_HYDVU</name>